<dbReference type="NCBIfam" id="TIGR02607">
    <property type="entry name" value="antidote_HigA"/>
    <property type="match status" value="1"/>
</dbReference>
<dbReference type="SUPFAM" id="SSF47413">
    <property type="entry name" value="lambda repressor-like DNA-binding domains"/>
    <property type="match status" value="1"/>
</dbReference>
<dbReference type="PROSITE" id="PS50943">
    <property type="entry name" value="HTH_CROC1"/>
    <property type="match status" value="1"/>
</dbReference>
<dbReference type="RefSeq" id="WP_255896430.1">
    <property type="nucleotide sequence ID" value="NZ_JAMZEG020000003.1"/>
</dbReference>
<evidence type="ECO:0000259" key="2">
    <source>
        <dbReference type="PROSITE" id="PS50943"/>
    </source>
</evidence>
<dbReference type="PANTHER" id="PTHR43236:SF2">
    <property type="entry name" value="BLL0069 PROTEIN"/>
    <property type="match status" value="1"/>
</dbReference>
<organism evidence="3 4">
    <name type="scientific">Marinomonas maritima</name>
    <dbReference type="NCBI Taxonomy" id="2940935"/>
    <lineage>
        <taxon>Bacteria</taxon>
        <taxon>Pseudomonadati</taxon>
        <taxon>Pseudomonadota</taxon>
        <taxon>Gammaproteobacteria</taxon>
        <taxon>Oceanospirillales</taxon>
        <taxon>Oceanospirillaceae</taxon>
        <taxon>Marinomonas</taxon>
    </lineage>
</organism>
<sequence>MMAEQKINSDLAVPPGSYLGEVLEDMEISQVDLANRMGRPYQAINEIIKGDKAITPETALQLEKVLGVSAQFWTNMESIYRLALAKQKEKKEIEQEVSLLERYPYLEMSKRGVVEKTRSAIQKVQNLRKFFGVASLLSIKSVKEYEPAFRALEKESASQEAIAAWLKTGTDIALKQKVGGFNKAELLGVIPDVRALSLLSDPNEILRKIREYLNSCGVLFVAIPHYPKTYITGATFWHDKRTPVVMMSMRGGWADIFWFSLFHEIAHILLHDKRLTFLEGGVSEEYRKQEDEADEFSQETLMPSVAFDSFLAKGLICIDDIVEFAEKQGVHPGIVTGRLQRKGYLTYQEHHCRVRYKWEK</sequence>
<evidence type="ECO:0000256" key="1">
    <source>
        <dbReference type="ARBA" id="ARBA00007227"/>
    </source>
</evidence>
<evidence type="ECO:0000313" key="3">
    <source>
        <dbReference type="EMBL" id="MDE8603936.1"/>
    </source>
</evidence>
<dbReference type="SMART" id="SM00530">
    <property type="entry name" value="HTH_XRE"/>
    <property type="match status" value="1"/>
</dbReference>
<dbReference type="InterPro" id="IPR001387">
    <property type="entry name" value="Cro/C1-type_HTH"/>
</dbReference>
<keyword evidence="4" id="KW-1185">Reference proteome</keyword>
<dbReference type="EMBL" id="JAMZEG020000003">
    <property type="protein sequence ID" value="MDE8603936.1"/>
    <property type="molecule type" value="Genomic_DNA"/>
</dbReference>
<dbReference type="Pfam" id="PF01381">
    <property type="entry name" value="HTH_3"/>
    <property type="match status" value="1"/>
</dbReference>
<feature type="domain" description="HTH cro/C1-type" evidence="2">
    <location>
        <begin position="28"/>
        <end position="73"/>
    </location>
</feature>
<dbReference type="InterPro" id="IPR013430">
    <property type="entry name" value="Toxin_antidote_HigA"/>
</dbReference>
<dbReference type="CDD" id="cd00093">
    <property type="entry name" value="HTH_XRE"/>
    <property type="match status" value="1"/>
</dbReference>
<dbReference type="InterPro" id="IPR052345">
    <property type="entry name" value="Rad_response_metalloprotease"/>
</dbReference>
<dbReference type="Proteomes" id="UP001139522">
    <property type="component" value="Unassembled WGS sequence"/>
</dbReference>
<comment type="similarity">
    <text evidence="1">Belongs to the short-chain fatty acyl-CoA assimilation regulator (ScfR) family.</text>
</comment>
<proteinExistence type="inferred from homology"/>
<reference evidence="3" key="1">
    <citation type="submission" date="2023-01" db="EMBL/GenBank/DDBJ databases">
        <title>Psychroserpens sp. MSW6 and Marinomonas sp. RSW2, isolated from seawater.</title>
        <authorList>
            <person name="Kristyanto S."/>
            <person name="Jung J."/>
            <person name="Kim J.M."/>
            <person name="Jeon C.O."/>
        </authorList>
    </citation>
    <scope>NUCLEOTIDE SEQUENCE</scope>
    <source>
        <strain evidence="3">RSW2</strain>
    </source>
</reference>
<protein>
    <submittedName>
        <fullName evidence="3">HigA family addiction module antitoxin</fullName>
    </submittedName>
</protein>
<accession>A0ABT5WGJ9</accession>
<name>A0ABT5WGJ9_9GAMM</name>
<gene>
    <name evidence="3" type="ORF">M3I01_013615</name>
</gene>
<evidence type="ECO:0000313" key="4">
    <source>
        <dbReference type="Proteomes" id="UP001139522"/>
    </source>
</evidence>
<comment type="caution">
    <text evidence="3">The sequence shown here is derived from an EMBL/GenBank/DDBJ whole genome shotgun (WGS) entry which is preliminary data.</text>
</comment>
<dbReference type="Gene3D" id="1.10.260.40">
    <property type="entry name" value="lambda repressor-like DNA-binding domains"/>
    <property type="match status" value="1"/>
</dbReference>
<dbReference type="Pfam" id="PF06114">
    <property type="entry name" value="Peptidase_M78"/>
    <property type="match status" value="1"/>
</dbReference>
<dbReference type="InterPro" id="IPR010359">
    <property type="entry name" value="IrrE_HExxH"/>
</dbReference>
<dbReference type="InterPro" id="IPR010982">
    <property type="entry name" value="Lambda_DNA-bd_dom_sf"/>
</dbReference>
<dbReference type="PANTHER" id="PTHR43236">
    <property type="entry name" value="ANTITOXIN HIGA1"/>
    <property type="match status" value="1"/>
</dbReference>